<feature type="domain" description="PLD phosphodiesterase" evidence="7">
    <location>
        <begin position="353"/>
        <end position="380"/>
    </location>
</feature>
<dbReference type="CDD" id="cd09171">
    <property type="entry name" value="PLDc_vPLD6_like"/>
    <property type="match status" value="1"/>
</dbReference>
<evidence type="ECO:0000313" key="8">
    <source>
        <dbReference type="EMBL" id="KAG2195633.1"/>
    </source>
</evidence>
<accession>A0A8H7QN17</accession>
<comment type="similarity">
    <text evidence="4">Belongs to the phospholipase D family. MitoPLD/Zucchini subfamily.</text>
</comment>
<comment type="caution">
    <text evidence="8">The sequence shown here is derived from an EMBL/GenBank/DDBJ whole genome shotgun (WGS) entry which is preliminary data.</text>
</comment>
<evidence type="ECO:0000256" key="6">
    <source>
        <dbReference type="SAM" id="MobiDB-lite"/>
    </source>
</evidence>
<dbReference type="GO" id="GO:0016042">
    <property type="term" value="P:lipid catabolic process"/>
    <property type="evidence" value="ECO:0007669"/>
    <property type="project" value="UniProtKB-KW"/>
</dbReference>
<proteinExistence type="inferred from homology"/>
<dbReference type="Proteomes" id="UP000650833">
    <property type="component" value="Unassembled WGS sequence"/>
</dbReference>
<organism evidence="8 9">
    <name type="scientific">Mucor plumbeus</name>
    <dbReference type="NCBI Taxonomy" id="97098"/>
    <lineage>
        <taxon>Eukaryota</taxon>
        <taxon>Fungi</taxon>
        <taxon>Fungi incertae sedis</taxon>
        <taxon>Mucoromycota</taxon>
        <taxon>Mucoromycotina</taxon>
        <taxon>Mucoromycetes</taxon>
        <taxon>Mucorales</taxon>
        <taxon>Mucorineae</taxon>
        <taxon>Mucoraceae</taxon>
        <taxon>Mucor</taxon>
    </lineage>
</organism>
<sequence>MDHLYQLLCIPKAPSLQISDLKTGNFTQFLDVSMKSSASIEKDRGLKNDATKEFAKLVSSKSNSPSNTMRMVNDIFKSASNACHLDRERALIDWLQICVSTAIEFGLDPEKANNNNNNVYNEKPLPSPKKEDSSPKKPASSPKKKKKQQPEDDYEPETDVSWDEEERYDLIGSSDDDYVPSMDDGVVPSKPRPSRKSGSDTTPTKAPRKKKDQDQTVPASTKKNSKEAVIPLIKEGAGAKALQKYFADLENIDPGFKSSSAPVLSGGYFARAFFFPSKDSFNAFLSVLHSATKTIDICVFAFTDDDVADALIAAKKRGVSIRIITDNQQAAGKGADAKRLQESYGIPFKTDNTTGYMHNKFAIVDSATLINGSFNWSKGARFKNRENVLITNIPICIKEFQGQFDSLWAEF</sequence>
<dbReference type="SMART" id="SM00155">
    <property type="entry name" value="PLDc"/>
    <property type="match status" value="1"/>
</dbReference>
<evidence type="ECO:0000256" key="3">
    <source>
        <dbReference type="ARBA" id="ARBA00023098"/>
    </source>
</evidence>
<evidence type="ECO:0000313" key="9">
    <source>
        <dbReference type="Proteomes" id="UP000650833"/>
    </source>
</evidence>
<name>A0A8H7QN17_9FUNG</name>
<dbReference type="InterPro" id="IPR025202">
    <property type="entry name" value="PLD-like_dom"/>
</dbReference>
<protein>
    <recommendedName>
        <fullName evidence="5">Mitochondrial cardiolipin hydrolase</fullName>
    </recommendedName>
</protein>
<dbReference type="SUPFAM" id="SSF56024">
    <property type="entry name" value="Phospholipase D/nuclease"/>
    <property type="match status" value="1"/>
</dbReference>
<keyword evidence="9" id="KW-1185">Reference proteome</keyword>
<dbReference type="PANTHER" id="PTHR43856">
    <property type="entry name" value="CARDIOLIPIN HYDROLASE"/>
    <property type="match status" value="1"/>
</dbReference>
<evidence type="ECO:0000256" key="4">
    <source>
        <dbReference type="ARBA" id="ARBA00038012"/>
    </source>
</evidence>
<dbReference type="PANTHER" id="PTHR43856:SF1">
    <property type="entry name" value="MITOCHONDRIAL CARDIOLIPIN HYDROLASE"/>
    <property type="match status" value="1"/>
</dbReference>
<feature type="region of interest" description="Disordered" evidence="6">
    <location>
        <begin position="108"/>
        <end position="224"/>
    </location>
</feature>
<keyword evidence="1" id="KW-0378">Hydrolase</keyword>
<dbReference type="GO" id="GO:0016891">
    <property type="term" value="F:RNA endonuclease activity producing 5'-phosphomonoesters, hydrolytic mechanism"/>
    <property type="evidence" value="ECO:0007669"/>
    <property type="project" value="TreeGrafter"/>
</dbReference>
<dbReference type="InterPro" id="IPR001736">
    <property type="entry name" value="PLipase_D/transphosphatidylase"/>
</dbReference>
<evidence type="ECO:0000259" key="7">
    <source>
        <dbReference type="PROSITE" id="PS50035"/>
    </source>
</evidence>
<dbReference type="Pfam" id="PF13091">
    <property type="entry name" value="PLDc_2"/>
    <property type="match status" value="1"/>
</dbReference>
<dbReference type="OrthoDB" id="5205528at2759"/>
<keyword evidence="3" id="KW-0443">Lipid metabolism</keyword>
<dbReference type="AlphaFoldDB" id="A0A8H7QN17"/>
<evidence type="ECO:0000256" key="5">
    <source>
        <dbReference type="ARBA" id="ARBA00040549"/>
    </source>
</evidence>
<evidence type="ECO:0000256" key="2">
    <source>
        <dbReference type="ARBA" id="ARBA00022963"/>
    </source>
</evidence>
<reference evidence="8" key="1">
    <citation type="submission" date="2020-12" db="EMBL/GenBank/DDBJ databases">
        <title>Metabolic potential, ecology and presence of endohyphal bacteria is reflected in genomic diversity of Mucoromycotina.</title>
        <authorList>
            <person name="Muszewska A."/>
            <person name="Okrasinska A."/>
            <person name="Steczkiewicz K."/>
            <person name="Drgas O."/>
            <person name="Orlowska M."/>
            <person name="Perlinska-Lenart U."/>
            <person name="Aleksandrzak-Piekarczyk T."/>
            <person name="Szatraj K."/>
            <person name="Zielenkiewicz U."/>
            <person name="Pilsyk S."/>
            <person name="Malc E."/>
            <person name="Mieczkowski P."/>
            <person name="Kruszewska J.S."/>
            <person name="Biernat P."/>
            <person name="Pawlowska J."/>
        </authorList>
    </citation>
    <scope>NUCLEOTIDE SEQUENCE</scope>
    <source>
        <strain evidence="8">CBS 226.32</strain>
    </source>
</reference>
<dbReference type="EMBL" id="JAEPRC010000516">
    <property type="protein sequence ID" value="KAG2195633.1"/>
    <property type="molecule type" value="Genomic_DNA"/>
</dbReference>
<gene>
    <name evidence="8" type="ORF">INT46_000702</name>
</gene>
<keyword evidence="2" id="KW-0442">Lipid degradation</keyword>
<dbReference type="PROSITE" id="PS50035">
    <property type="entry name" value="PLD"/>
    <property type="match status" value="1"/>
</dbReference>
<evidence type="ECO:0000256" key="1">
    <source>
        <dbReference type="ARBA" id="ARBA00022801"/>
    </source>
</evidence>
<dbReference type="InterPro" id="IPR051406">
    <property type="entry name" value="PLD_domain"/>
</dbReference>
<feature type="compositionally biased region" description="Acidic residues" evidence="6">
    <location>
        <begin position="151"/>
        <end position="167"/>
    </location>
</feature>
<dbReference type="Gene3D" id="3.30.870.10">
    <property type="entry name" value="Endonuclease Chain A"/>
    <property type="match status" value="1"/>
</dbReference>